<sequence>MAMEMSTIKDSKNDGGIIEMTEKKDALLRWSLTRNLAGFHSFAIRGRSGESVSDYSDRDEAQVNKKDKKHNFSTVLVKRYKHRGLKSKAGMGSPELIYQRALAISNMGGGINLGLLPSYPVSPYPSIFFKPDGSRRTNTKSDLLHALKKEIEHFISKEKPQGDSSIVIIEEMAVLQSMNTNGLRTFDDVAMKVMEHIAHHLITSDEVHRVFDRYDIVTHHPKQDEQARRYGVEIQVYDIKDGPPLPEFKKVLANNTSESALTELFWKRLIVASGFEPREYGAVISTSPIIKRLDLHCNHIKADTRLISHAFVVSSLAKNVDNVHIYIESLDTDVFLVSIAHYCLRFKTGKIDRLADKRYFIPVHMLANRIVGKISRALIPEHSITGCDTVVSSIAGFGKKTINKVLKNMSDGGMRSLSGMTDLPFQNALESAMLCMADLFDPKEKSKACRSSIDSLRYHLTFKKNLPIARWPPLKNSWLLGNKAELILRLEEANPDRSWIREFCQTNNPLLRDALEESRRLNEEKQEMARKIAELQRQLTEMAQNRQGINSNENKQIRIAEIGDGGGGVDGADTGIANEDDMVEKSTILENFGKGRSTFNMFGDDFLVNSDDAYYEKPQDVNQLHFEPVIDRVAPGSVGAPKRKRFEDMIAALTKKTEEKRSRKMINASNEKVVNKKCASGSAGSTKSGSLNELSDLNQLIPPVRKPFKMDSRNLTYVRRVIKIRCLYKSHLSDDFTVKGLPTTVELNGNKDFSIESLKIIFQRRFIQEGSLTRDEIGPEGYIIQVGLLNGSPIEYYTDEKGNQCDLWTFSKGLRDKRHVLRLALLVTKIAESPVQNEAEPDTKHNYELTNCTSKEKDVIEIHSQSGDESSRKKDSASSFEFPDFNDKFENFNSGGSSGSCSNKMNSTPTSSHLKSPDFQDWSQSNDDMDKENYPIYNEEHNESYKRETKLGGGAQGIVMEGSFRMSTVAIKTMFRGDLDEYSKREMTLLMNIRHSNVIQMMAWCRTKTQIHIVMEYSEGDNLWTVITREDKRRSYSFSSVLVKNFASFQIALAMAFCHLQKPDPVVHRDLKPGNIMINKALQVKVCDFGFAKCKSFSQSLKSSCRGNIYGTYSYMPPEVILDHGNGSTEGDVWSFGCTLVEIYNEGYIWGQRGNKHELTLKNLRVRQVPKFIKVPGFLSEMLTQSFGYMPPSRPTMRAFVELFEENRDTMVSSAHINFKI</sequence>
<keyword evidence="2" id="KW-1185">Reference proteome</keyword>
<evidence type="ECO:0000313" key="2">
    <source>
        <dbReference type="Proteomes" id="UP001239111"/>
    </source>
</evidence>
<gene>
    <name evidence="1" type="ORF">QAD02_020348</name>
</gene>
<name>A0ACC2PNG6_9HYME</name>
<proteinExistence type="predicted"/>
<dbReference type="EMBL" id="CM056741">
    <property type="protein sequence ID" value="KAJ8684556.1"/>
    <property type="molecule type" value="Genomic_DNA"/>
</dbReference>
<reference evidence="1" key="1">
    <citation type="submission" date="2023-04" db="EMBL/GenBank/DDBJ databases">
        <title>A chromosome-level genome assembly of the parasitoid wasp Eretmocerus hayati.</title>
        <authorList>
            <person name="Zhong Y."/>
            <person name="Liu S."/>
            <person name="Liu Y."/>
        </authorList>
    </citation>
    <scope>NUCLEOTIDE SEQUENCE</scope>
    <source>
        <strain evidence="1">ZJU_SS_LIU_2023</strain>
    </source>
</reference>
<dbReference type="Proteomes" id="UP001239111">
    <property type="component" value="Chromosome 1"/>
</dbReference>
<organism evidence="1 2">
    <name type="scientific">Eretmocerus hayati</name>
    <dbReference type="NCBI Taxonomy" id="131215"/>
    <lineage>
        <taxon>Eukaryota</taxon>
        <taxon>Metazoa</taxon>
        <taxon>Ecdysozoa</taxon>
        <taxon>Arthropoda</taxon>
        <taxon>Hexapoda</taxon>
        <taxon>Insecta</taxon>
        <taxon>Pterygota</taxon>
        <taxon>Neoptera</taxon>
        <taxon>Endopterygota</taxon>
        <taxon>Hymenoptera</taxon>
        <taxon>Apocrita</taxon>
        <taxon>Proctotrupomorpha</taxon>
        <taxon>Chalcidoidea</taxon>
        <taxon>Aphelinidae</taxon>
        <taxon>Aphelininae</taxon>
        <taxon>Eretmocerus</taxon>
    </lineage>
</organism>
<protein>
    <submittedName>
        <fullName evidence="1">Uncharacterized protein</fullName>
    </submittedName>
</protein>
<evidence type="ECO:0000313" key="1">
    <source>
        <dbReference type="EMBL" id="KAJ8684556.1"/>
    </source>
</evidence>
<comment type="caution">
    <text evidence="1">The sequence shown here is derived from an EMBL/GenBank/DDBJ whole genome shotgun (WGS) entry which is preliminary data.</text>
</comment>
<accession>A0ACC2PNG6</accession>